<dbReference type="NCBIfam" id="TIGR00566">
    <property type="entry name" value="trpG_papA"/>
    <property type="match status" value="1"/>
</dbReference>
<dbReference type="InterPro" id="IPR006221">
    <property type="entry name" value="TrpG/PapA_dom"/>
</dbReference>
<dbReference type="FunFam" id="3.40.50.880:FF:000003">
    <property type="entry name" value="Anthranilate synthase component II"/>
    <property type="match status" value="1"/>
</dbReference>
<dbReference type="PRINTS" id="PR00096">
    <property type="entry name" value="GATASE"/>
</dbReference>
<feature type="domain" description="Glutamine amidotransferase" evidence="8">
    <location>
        <begin position="4"/>
        <end position="186"/>
    </location>
</feature>
<keyword evidence="5" id="KW-0822">Tryptophan biosynthesis</keyword>
<dbReference type="GO" id="GO:0000162">
    <property type="term" value="P:L-tryptophan biosynthetic process"/>
    <property type="evidence" value="ECO:0007669"/>
    <property type="project" value="UniProtKB-KW"/>
</dbReference>
<dbReference type="PANTHER" id="PTHR43418">
    <property type="entry name" value="MULTIFUNCTIONAL TRYPTOPHAN BIOSYNTHESIS PROTEIN-RELATED"/>
    <property type="match status" value="1"/>
</dbReference>
<dbReference type="InterPro" id="IPR050472">
    <property type="entry name" value="Anth_synth/Amidotransfase"/>
</dbReference>
<evidence type="ECO:0000256" key="3">
    <source>
        <dbReference type="ARBA" id="ARBA00012266"/>
    </source>
</evidence>
<keyword evidence="9" id="KW-0934">Plastid</keyword>
<dbReference type="GO" id="GO:0005829">
    <property type="term" value="C:cytosol"/>
    <property type="evidence" value="ECO:0007669"/>
    <property type="project" value="TreeGrafter"/>
</dbReference>
<accession>A0A1Z1MHD0</accession>
<protein>
    <recommendedName>
        <fullName evidence="4">Anthranilate synthase component 2</fullName>
        <ecNumber evidence="3">4.1.3.27</ecNumber>
    </recommendedName>
    <alternativeName>
        <fullName evidence="7">Anthranilate synthase, glutamine amidotransferase component</fullName>
    </alternativeName>
</protein>
<keyword evidence="5" id="KW-0028">Amino-acid biosynthesis</keyword>
<dbReference type="PRINTS" id="PR00099">
    <property type="entry name" value="CPSGATASE"/>
</dbReference>
<dbReference type="Pfam" id="PF00117">
    <property type="entry name" value="GATase"/>
    <property type="match status" value="1"/>
</dbReference>
<dbReference type="EMBL" id="MF101437">
    <property type="protein sequence ID" value="ARW65366.1"/>
    <property type="molecule type" value="Genomic_DNA"/>
</dbReference>
<evidence type="ECO:0000256" key="1">
    <source>
        <dbReference type="ARBA" id="ARBA00004873"/>
    </source>
</evidence>
<reference evidence="9" key="1">
    <citation type="journal article" date="2017" name="J. Phycol.">
        <title>Analysis of chloroplast genomes and a supermatrix inform reclassification of the Rhodomelaceae (Rhodophyta).</title>
        <authorList>
            <person name="Diaz-Tapia P."/>
            <person name="Maggs C.A."/>
            <person name="West J.A."/>
            <person name="Verbruggen H."/>
        </authorList>
    </citation>
    <scope>NUCLEOTIDE SEQUENCE</scope>
    <source>
        <strain evidence="9">PD890</strain>
    </source>
</reference>
<comment type="subunit">
    <text evidence="2">Tetramer of two components I and two components II.</text>
</comment>
<evidence type="ECO:0000256" key="5">
    <source>
        <dbReference type="ARBA" id="ARBA00022822"/>
    </source>
</evidence>
<geneLocation type="chloroplast" evidence="9"/>
<evidence type="ECO:0000313" key="9">
    <source>
        <dbReference type="EMBL" id="ARW65366.1"/>
    </source>
</evidence>
<dbReference type="AlphaFoldDB" id="A0A1Z1MHD0"/>
<dbReference type="SUPFAM" id="SSF52317">
    <property type="entry name" value="Class I glutamine amidotransferase-like"/>
    <property type="match status" value="1"/>
</dbReference>
<dbReference type="CDD" id="cd01743">
    <property type="entry name" value="GATase1_Anthranilate_Synthase"/>
    <property type="match status" value="1"/>
</dbReference>
<name>A0A1Z1MHD0_MELHR</name>
<dbReference type="Gene3D" id="3.40.50.880">
    <property type="match status" value="1"/>
</dbReference>
<keyword evidence="6" id="KW-0315">Glutamine amidotransferase</keyword>
<evidence type="ECO:0000256" key="2">
    <source>
        <dbReference type="ARBA" id="ARBA00011743"/>
    </source>
</evidence>
<dbReference type="PANTHER" id="PTHR43418:SF4">
    <property type="entry name" value="MULTIFUNCTIONAL TRYPTOPHAN BIOSYNTHESIS PROTEIN"/>
    <property type="match status" value="1"/>
</dbReference>
<dbReference type="PRINTS" id="PR00097">
    <property type="entry name" value="ANTSNTHASEII"/>
</dbReference>
<dbReference type="InterPro" id="IPR029062">
    <property type="entry name" value="Class_I_gatase-like"/>
</dbReference>
<dbReference type="GO" id="GO:0004049">
    <property type="term" value="F:anthranilate synthase activity"/>
    <property type="evidence" value="ECO:0007669"/>
    <property type="project" value="UniProtKB-EC"/>
</dbReference>
<dbReference type="RefSeq" id="YP_009396126.1">
    <property type="nucleotide sequence ID" value="NC_035281.1"/>
</dbReference>
<evidence type="ECO:0000256" key="4">
    <source>
        <dbReference type="ARBA" id="ARBA00020654"/>
    </source>
</evidence>
<evidence type="ECO:0000256" key="7">
    <source>
        <dbReference type="ARBA" id="ARBA00082672"/>
    </source>
</evidence>
<dbReference type="InterPro" id="IPR017926">
    <property type="entry name" value="GATASE"/>
</dbReference>
<keyword evidence="9" id="KW-0150">Chloroplast</keyword>
<dbReference type="GeneID" id="33358264"/>
<gene>
    <name evidence="9" type="primary">trpG</name>
</gene>
<proteinExistence type="predicted"/>
<evidence type="ECO:0000259" key="8">
    <source>
        <dbReference type="Pfam" id="PF00117"/>
    </source>
</evidence>
<keyword evidence="5" id="KW-0057">Aromatic amino acid biosynthesis</keyword>
<organism evidence="9">
    <name type="scientific">Melanothamnus harveyi</name>
    <name type="common">Filamentous red alga</name>
    <name type="synonym">Neosiphonia harveyi</name>
    <dbReference type="NCBI Taxonomy" id="397005"/>
    <lineage>
        <taxon>Eukaryota</taxon>
        <taxon>Rhodophyta</taxon>
        <taxon>Florideophyceae</taxon>
        <taxon>Rhodymeniophycidae</taxon>
        <taxon>Ceramiales</taxon>
        <taxon>Rhodomelaceae</taxon>
        <taxon>Polysiphonioideae</taxon>
        <taxon>Melanothamnus</taxon>
    </lineage>
</organism>
<comment type="pathway">
    <text evidence="1">Amino-acid biosynthesis; L-tryptophan biosynthesis; L-tryptophan from chorismate: step 1/5.</text>
</comment>
<evidence type="ECO:0000256" key="6">
    <source>
        <dbReference type="ARBA" id="ARBA00022962"/>
    </source>
</evidence>
<dbReference type="PROSITE" id="PS51273">
    <property type="entry name" value="GATASE_TYPE_1"/>
    <property type="match status" value="1"/>
</dbReference>
<dbReference type="EC" id="4.1.3.27" evidence="3"/>
<sequence length="189" mass="21458">MVIIIDNYDSFTQNLVQYTGELGYNIMVVRNDKFVTEKITQIQPTHIIISPGPGKPQDSGICLEIIKKYAHNIPILGICLGHQAIGYIYGGKVKKLTEPVHGKIDTILHNQKDIFQGLKCSFEATRYHSLVVDNLTCPEILEITAWTNKGIIMALRHKKYKKLRGIQFHPESLWTKKGKIIIKNFLSLS</sequence>